<dbReference type="CDD" id="cd07341">
    <property type="entry name" value="M56_BlaR1_MecR1_like"/>
    <property type="match status" value="1"/>
</dbReference>
<dbReference type="AlphaFoldDB" id="A0A7V7QMS8"/>
<dbReference type="OrthoDB" id="9762883at2"/>
<comment type="caution">
    <text evidence="3">The sequence shown here is derived from an EMBL/GenBank/DDBJ whole genome shotgun (WGS) entry which is preliminary data.</text>
</comment>
<evidence type="ECO:0000259" key="2">
    <source>
        <dbReference type="Pfam" id="PF05569"/>
    </source>
</evidence>
<dbReference type="PANTHER" id="PTHR34978:SF3">
    <property type="entry name" value="SLR0241 PROTEIN"/>
    <property type="match status" value="1"/>
</dbReference>
<keyword evidence="4" id="KW-1185">Reference proteome</keyword>
<reference evidence="3 4" key="2">
    <citation type="submission" date="2020-02" db="EMBL/GenBank/DDBJ databases">
        <title>Candidatus Galacturonibacter soehngenii shows hetero-acetogenic catabolism of galacturonic acid but lacks a canonical carbon monoxide dehydrogenase/acetyl-CoA synthase complex.</title>
        <authorList>
            <person name="Diender M."/>
            <person name="Stouten G.R."/>
            <person name="Petersen J.F."/>
            <person name="Nielsen P.H."/>
            <person name="Dueholm M.S."/>
            <person name="Pronk J.T."/>
            <person name="Van Loosdrecht M.C.M."/>
        </authorList>
    </citation>
    <scope>NUCLEOTIDE SEQUENCE [LARGE SCALE GENOMIC DNA]</scope>
    <source>
        <strain evidence="3">GalUA</strain>
    </source>
</reference>
<organism evidence="3 4">
    <name type="scientific">Candidatus Galacturonatibacter soehngenii</name>
    <dbReference type="NCBI Taxonomy" id="2307010"/>
    <lineage>
        <taxon>Bacteria</taxon>
        <taxon>Bacillati</taxon>
        <taxon>Bacillota</taxon>
        <taxon>Clostridia</taxon>
        <taxon>Lachnospirales</taxon>
        <taxon>Lachnospiraceae</taxon>
        <taxon>Candidatus Galacturonatibacter</taxon>
    </lineage>
</organism>
<feature type="transmembrane region" description="Helical" evidence="1">
    <location>
        <begin position="40"/>
        <end position="59"/>
    </location>
</feature>
<dbReference type="Proteomes" id="UP000461768">
    <property type="component" value="Unassembled WGS sequence"/>
</dbReference>
<name>A0A7V7QMS8_9FIRM</name>
<accession>A0A7V7QMS8</accession>
<evidence type="ECO:0000313" key="4">
    <source>
        <dbReference type="Proteomes" id="UP000461768"/>
    </source>
</evidence>
<dbReference type="EMBL" id="WAGX01000004">
    <property type="protein sequence ID" value="KAB1440021.1"/>
    <property type="molecule type" value="Genomic_DNA"/>
</dbReference>
<dbReference type="PANTHER" id="PTHR34978">
    <property type="entry name" value="POSSIBLE SENSOR-TRANSDUCER PROTEIN BLAR"/>
    <property type="match status" value="1"/>
</dbReference>
<feature type="transmembrane region" description="Helical" evidence="1">
    <location>
        <begin position="93"/>
        <end position="116"/>
    </location>
</feature>
<keyword evidence="1" id="KW-1133">Transmembrane helix</keyword>
<feature type="domain" description="Peptidase M56" evidence="2">
    <location>
        <begin position="88"/>
        <end position="280"/>
    </location>
</feature>
<keyword evidence="1" id="KW-0472">Membrane</keyword>
<evidence type="ECO:0000313" key="3">
    <source>
        <dbReference type="EMBL" id="KAB1440021.1"/>
    </source>
</evidence>
<feature type="transmembrane region" description="Helical" evidence="1">
    <location>
        <begin position="287"/>
        <end position="308"/>
    </location>
</feature>
<gene>
    <name evidence="3" type="ORF">F7O84_06480</name>
</gene>
<reference evidence="3 4" key="1">
    <citation type="submission" date="2019-09" db="EMBL/GenBank/DDBJ databases">
        <authorList>
            <person name="Valk L.C."/>
        </authorList>
    </citation>
    <scope>NUCLEOTIDE SEQUENCE [LARGE SCALE GENOMIC DNA]</scope>
    <source>
        <strain evidence="3">GalUA</strain>
    </source>
</reference>
<dbReference type="Pfam" id="PF05569">
    <property type="entry name" value="Peptidase_M56"/>
    <property type="match status" value="1"/>
</dbReference>
<dbReference type="InterPro" id="IPR052173">
    <property type="entry name" value="Beta-lactam_resp_regulator"/>
</dbReference>
<dbReference type="RefSeq" id="WP_151143192.1">
    <property type="nucleotide sequence ID" value="NZ_WAGX01000004.1"/>
</dbReference>
<protein>
    <submittedName>
        <fullName evidence="3">M56 family metallopeptidase</fullName>
    </submittedName>
</protein>
<evidence type="ECO:0000256" key="1">
    <source>
        <dbReference type="SAM" id="Phobius"/>
    </source>
</evidence>
<sequence length="461" mass="53655">MTWISFLEFFIISTSFGGTLLVCLWCIFNKLINQFISTSGNYRIFKAIILFYITPIVYWERLYDIISDEELLSSVPIIGLINPHMSRILFLPFIVWFIGAIIVFLYTLYTYIYFYFHVLKYNARITDPTIIDMEKHISQKLKLKKSLPLYYNDTISSPMLAGILVPKILLPSGFPSEDLMVMLYHENIHYKQHDLLFKQLGNLILCLHWFNPFVHKLTKLINEWCEYNCDNLCCKNHDLFSPKEYASTLLKLATLPSMSFHLNYSAFSEKTGHLESRIKRIVTEKKSFQHASVLAFATGIFFFGFGTLSVNAASNEFLSYYYDWYYDTSNYIKEEPVHFLVSPAHVIPGEEYVETGVRTEDAPTEDTNVTTYFWKIKKNNGINSMKIKVKKGDVLFIAHAMMKQGVSLHHGIIDLEGNIHYVDGSSYVLFRYEITEDGTYTIFCQNPSNEDVNINGFYYFE</sequence>
<keyword evidence="1" id="KW-0812">Transmembrane</keyword>
<dbReference type="InterPro" id="IPR008756">
    <property type="entry name" value="Peptidase_M56"/>
</dbReference>
<proteinExistence type="predicted"/>
<feature type="transmembrane region" description="Helical" evidence="1">
    <location>
        <begin position="6"/>
        <end position="28"/>
    </location>
</feature>